<evidence type="ECO:0000256" key="5">
    <source>
        <dbReference type="ARBA" id="ARBA00023163"/>
    </source>
</evidence>
<dbReference type="Gene3D" id="1.10.1740.10">
    <property type="match status" value="1"/>
</dbReference>
<sequence length="188" mass="21322">MVHHREDDDMAWDDELTQLVQERGPALVGCAYLLTGSLPGAEDLVQEAVLRTFARRRTGAGQTWLEAYVRRAILNVYLDEYRSRRRWWRAAPVLRDETPLRAPDATVPERVDVLAALARLSPRERACVVLRFYEDLTVQETAERLGLSAGAVKRYPFDASRRLEPLLADGYALSTEDVTPLTTRKAGR</sequence>
<dbReference type="GO" id="GO:0006352">
    <property type="term" value="P:DNA-templated transcription initiation"/>
    <property type="evidence" value="ECO:0007669"/>
    <property type="project" value="InterPro"/>
</dbReference>
<evidence type="ECO:0000256" key="3">
    <source>
        <dbReference type="ARBA" id="ARBA00023082"/>
    </source>
</evidence>
<dbReference type="CDD" id="cd06171">
    <property type="entry name" value="Sigma70_r4"/>
    <property type="match status" value="1"/>
</dbReference>
<feature type="domain" description="RNA polymerase sigma-70 region 2" evidence="6">
    <location>
        <begin position="19"/>
        <end position="86"/>
    </location>
</feature>
<evidence type="ECO:0000256" key="4">
    <source>
        <dbReference type="ARBA" id="ARBA00023125"/>
    </source>
</evidence>
<gene>
    <name evidence="8" type="ORF">CCE01nite_04020</name>
</gene>
<dbReference type="Gene3D" id="1.10.10.10">
    <property type="entry name" value="Winged helix-like DNA-binding domain superfamily/Winged helix DNA-binding domain"/>
    <property type="match status" value="1"/>
</dbReference>
<evidence type="ECO:0000256" key="2">
    <source>
        <dbReference type="ARBA" id="ARBA00023015"/>
    </source>
</evidence>
<dbReference type="InterPro" id="IPR007630">
    <property type="entry name" value="RNA_pol_sigma70_r4"/>
</dbReference>
<dbReference type="Pfam" id="PF04545">
    <property type="entry name" value="Sigma70_r4"/>
    <property type="match status" value="1"/>
</dbReference>
<dbReference type="InterPro" id="IPR014284">
    <property type="entry name" value="RNA_pol_sigma-70_dom"/>
</dbReference>
<dbReference type="RefSeq" id="WP_246056279.1">
    <property type="nucleotide sequence ID" value="NZ_BJLR01000004.1"/>
</dbReference>
<comment type="similarity">
    <text evidence="1">Belongs to the sigma-70 factor family. ECF subfamily.</text>
</comment>
<keyword evidence="3" id="KW-0731">Sigma factor</keyword>
<evidence type="ECO:0000313" key="9">
    <source>
        <dbReference type="Proteomes" id="UP000317046"/>
    </source>
</evidence>
<dbReference type="SUPFAM" id="SSF88946">
    <property type="entry name" value="Sigma2 domain of RNA polymerase sigma factors"/>
    <property type="match status" value="1"/>
</dbReference>
<evidence type="ECO:0000259" key="6">
    <source>
        <dbReference type="Pfam" id="PF04542"/>
    </source>
</evidence>
<keyword evidence="4" id="KW-0238">DNA-binding</keyword>
<dbReference type="AlphaFoldDB" id="A0A4Y3KR62"/>
<name>A0A4Y3KR62_9CELL</name>
<accession>A0A4Y3KR62</accession>
<protein>
    <recommendedName>
        <fullName evidence="10">RNA polymerase sigma factor</fullName>
    </recommendedName>
</protein>
<feature type="domain" description="RNA polymerase sigma-70 region 4" evidence="7">
    <location>
        <begin position="116"/>
        <end position="163"/>
    </location>
</feature>
<keyword evidence="2" id="KW-0805">Transcription regulation</keyword>
<dbReference type="Proteomes" id="UP000317046">
    <property type="component" value="Unassembled WGS sequence"/>
</dbReference>
<dbReference type="GO" id="GO:0016987">
    <property type="term" value="F:sigma factor activity"/>
    <property type="evidence" value="ECO:0007669"/>
    <property type="project" value="UniProtKB-KW"/>
</dbReference>
<dbReference type="InterPro" id="IPR013324">
    <property type="entry name" value="RNA_pol_sigma_r3/r4-like"/>
</dbReference>
<dbReference type="PANTHER" id="PTHR43133:SF50">
    <property type="entry name" value="ECF RNA POLYMERASE SIGMA FACTOR SIGM"/>
    <property type="match status" value="1"/>
</dbReference>
<organism evidence="8 9">
    <name type="scientific">Cellulomonas cellasea</name>
    <dbReference type="NCBI Taxonomy" id="43670"/>
    <lineage>
        <taxon>Bacteria</taxon>
        <taxon>Bacillati</taxon>
        <taxon>Actinomycetota</taxon>
        <taxon>Actinomycetes</taxon>
        <taxon>Micrococcales</taxon>
        <taxon>Cellulomonadaceae</taxon>
        <taxon>Cellulomonas</taxon>
    </lineage>
</organism>
<dbReference type="InterPro" id="IPR013325">
    <property type="entry name" value="RNA_pol_sigma_r2"/>
</dbReference>
<reference evidence="8" key="1">
    <citation type="submission" date="2019-06" db="EMBL/GenBank/DDBJ databases">
        <title>Whole genome shotgun sequence of Cellulomonas cellasea NBRC 3753.</title>
        <authorList>
            <person name="Hosoyama A."/>
            <person name="Uohara A."/>
            <person name="Ohji S."/>
            <person name="Ichikawa N."/>
        </authorList>
    </citation>
    <scope>NUCLEOTIDE SEQUENCE [LARGE SCALE GENOMIC DNA]</scope>
    <source>
        <strain evidence="8">NBRC 3753</strain>
    </source>
</reference>
<evidence type="ECO:0000313" key="8">
    <source>
        <dbReference type="EMBL" id="GEA86453.1"/>
    </source>
</evidence>
<keyword evidence="9" id="KW-1185">Reference proteome</keyword>
<evidence type="ECO:0000256" key="1">
    <source>
        <dbReference type="ARBA" id="ARBA00010641"/>
    </source>
</evidence>
<dbReference type="SUPFAM" id="SSF88659">
    <property type="entry name" value="Sigma3 and sigma4 domains of RNA polymerase sigma factors"/>
    <property type="match status" value="1"/>
</dbReference>
<comment type="caution">
    <text evidence="8">The sequence shown here is derived from an EMBL/GenBank/DDBJ whole genome shotgun (WGS) entry which is preliminary data.</text>
</comment>
<dbReference type="EMBL" id="BJLR01000004">
    <property type="protein sequence ID" value="GEA86453.1"/>
    <property type="molecule type" value="Genomic_DNA"/>
</dbReference>
<dbReference type="Pfam" id="PF04542">
    <property type="entry name" value="Sigma70_r2"/>
    <property type="match status" value="1"/>
</dbReference>
<dbReference type="PANTHER" id="PTHR43133">
    <property type="entry name" value="RNA POLYMERASE ECF-TYPE SIGMA FACTO"/>
    <property type="match status" value="1"/>
</dbReference>
<evidence type="ECO:0008006" key="10">
    <source>
        <dbReference type="Google" id="ProtNLM"/>
    </source>
</evidence>
<evidence type="ECO:0000259" key="7">
    <source>
        <dbReference type="Pfam" id="PF04545"/>
    </source>
</evidence>
<dbReference type="InterPro" id="IPR007627">
    <property type="entry name" value="RNA_pol_sigma70_r2"/>
</dbReference>
<dbReference type="InterPro" id="IPR036388">
    <property type="entry name" value="WH-like_DNA-bd_sf"/>
</dbReference>
<proteinExistence type="inferred from homology"/>
<dbReference type="InterPro" id="IPR039425">
    <property type="entry name" value="RNA_pol_sigma-70-like"/>
</dbReference>
<keyword evidence="5" id="KW-0804">Transcription</keyword>
<dbReference type="NCBIfam" id="TIGR02937">
    <property type="entry name" value="sigma70-ECF"/>
    <property type="match status" value="1"/>
</dbReference>
<dbReference type="GO" id="GO:0003677">
    <property type="term" value="F:DNA binding"/>
    <property type="evidence" value="ECO:0007669"/>
    <property type="project" value="UniProtKB-KW"/>
</dbReference>